<accession>A0AA97DAR6</accession>
<dbReference type="EMBL" id="CP135996">
    <property type="protein sequence ID" value="WOC32919.1"/>
    <property type="molecule type" value="Genomic_DNA"/>
</dbReference>
<dbReference type="InterPro" id="IPR037207">
    <property type="entry name" value="Nuop51_4Fe4S-bd_sf"/>
</dbReference>
<dbReference type="Gene3D" id="1.20.1440.230">
    <property type="entry name" value="NADH-ubiquinone oxidoreductase 51kDa subunit, iron-sulphur binding domain"/>
    <property type="match status" value="1"/>
</dbReference>
<dbReference type="InterPro" id="IPR019575">
    <property type="entry name" value="Nuop51_4Fe4S-bd"/>
</dbReference>
<evidence type="ECO:0000256" key="1">
    <source>
        <dbReference type="ARBA" id="ARBA00022723"/>
    </source>
</evidence>
<organism evidence="5 6">
    <name type="scientific">Caproicibacterium argilliputei</name>
    <dbReference type="NCBI Taxonomy" id="3030016"/>
    <lineage>
        <taxon>Bacteria</taxon>
        <taxon>Bacillati</taxon>
        <taxon>Bacillota</taxon>
        <taxon>Clostridia</taxon>
        <taxon>Eubacteriales</taxon>
        <taxon>Oscillospiraceae</taxon>
        <taxon>Caproicibacterium</taxon>
    </lineage>
</organism>
<feature type="domain" description="4Fe-4S ferredoxin-type" evidence="4">
    <location>
        <begin position="349"/>
        <end position="378"/>
    </location>
</feature>
<keyword evidence="6" id="KW-1185">Reference proteome</keyword>
<evidence type="ECO:0000256" key="2">
    <source>
        <dbReference type="ARBA" id="ARBA00023004"/>
    </source>
</evidence>
<dbReference type="SMART" id="SM00928">
    <property type="entry name" value="NADH_4Fe-4S"/>
    <property type="match status" value="1"/>
</dbReference>
<dbReference type="Pfam" id="PF13237">
    <property type="entry name" value="Fer4_10"/>
    <property type="match status" value="1"/>
</dbReference>
<sequence>MTNNNTEAEQMVQTLSAEEILEKLRAANLLTTGSAPAPAAACLKPASCVVGALENADCDGVLAELALQSPDGIAAGFAAAVKVTGAKEALAALPESCADAQSALQKAAERIQLPLTVVLQNSVNARAHLHDVLLPLPTLAAIADVLSGQQPAAVIFTDGHLCAVPFGTPLRSAFPAVNARAVCINHTFYPAEVLDKPLAPDFPLGSGVIRPLRNDQCIAAEALAELQILRKKSCGKCTFCREGLFQLSAIFEDLTQARGKAADLDLAAELGEAMNHSVLCSLGRIAAAPACSALTAFRPEVEAHLRKKVCPSGACKAFLKLYIDPTLCQGNGDCMDVCPADCIEGKDGFISMIDEFDCTKCGKCVEACPEGAVKYASGHMPPLPERLTRVGRFRKR</sequence>
<protein>
    <submittedName>
        <fullName evidence="5">NADH-ubiquinone oxidoreductase-F iron-sulfur binding region domain-containing protein</fullName>
    </submittedName>
</protein>
<gene>
    <name evidence="5" type="ORF">PXC00_03310</name>
</gene>
<dbReference type="SUPFAM" id="SSF54862">
    <property type="entry name" value="4Fe-4S ferredoxins"/>
    <property type="match status" value="1"/>
</dbReference>
<keyword evidence="1" id="KW-0479">Metal-binding</keyword>
<evidence type="ECO:0000259" key="4">
    <source>
        <dbReference type="PROSITE" id="PS51379"/>
    </source>
</evidence>
<dbReference type="KEGG" id="carl:PXC00_03310"/>
<dbReference type="InterPro" id="IPR017896">
    <property type="entry name" value="4Fe4S_Fe-S-bd"/>
</dbReference>
<name>A0AA97DAR6_9FIRM</name>
<dbReference type="Gene3D" id="3.30.70.20">
    <property type="match status" value="1"/>
</dbReference>
<dbReference type="Pfam" id="PF10589">
    <property type="entry name" value="NADH_4Fe-4S"/>
    <property type="match status" value="1"/>
</dbReference>
<dbReference type="PROSITE" id="PS00198">
    <property type="entry name" value="4FE4S_FER_1"/>
    <property type="match status" value="1"/>
</dbReference>
<proteinExistence type="predicted"/>
<dbReference type="Proteomes" id="UP001300604">
    <property type="component" value="Chromosome"/>
</dbReference>
<dbReference type="PANTHER" id="PTHR43578:SF3">
    <property type="entry name" value="NADH-QUINONE OXIDOREDUCTASE SUBUNIT F"/>
    <property type="match status" value="1"/>
</dbReference>
<dbReference type="RefSeq" id="WP_275846104.1">
    <property type="nucleotide sequence ID" value="NZ_CP135996.1"/>
</dbReference>
<feature type="domain" description="4Fe-4S ferredoxin-type" evidence="4">
    <location>
        <begin position="319"/>
        <end position="348"/>
    </location>
</feature>
<dbReference type="GO" id="GO:0051539">
    <property type="term" value="F:4 iron, 4 sulfur cluster binding"/>
    <property type="evidence" value="ECO:0007669"/>
    <property type="project" value="InterPro"/>
</dbReference>
<keyword evidence="2" id="KW-0408">Iron</keyword>
<dbReference type="GO" id="GO:0046872">
    <property type="term" value="F:metal ion binding"/>
    <property type="evidence" value="ECO:0007669"/>
    <property type="project" value="UniProtKB-KW"/>
</dbReference>
<reference evidence="5" key="2">
    <citation type="submission" date="2024-06" db="EMBL/GenBank/DDBJ databases">
        <title>Caproicibacterium argilliputei sp. nov, a novel caproic acid producing anaerobic bacterium isolated from pit mud.</title>
        <authorList>
            <person name="Xia S."/>
        </authorList>
    </citation>
    <scope>NUCLEOTIDE SEQUENCE</scope>
    <source>
        <strain evidence="5">ZCY20-5</strain>
    </source>
</reference>
<dbReference type="InterPro" id="IPR017900">
    <property type="entry name" value="4Fe4S_Fe_S_CS"/>
</dbReference>
<dbReference type="AlphaFoldDB" id="A0AA97DAR6"/>
<dbReference type="SUPFAM" id="SSF140490">
    <property type="entry name" value="Nqo1C-terminal domain-like"/>
    <property type="match status" value="1"/>
</dbReference>
<reference evidence="5" key="1">
    <citation type="submission" date="2023-09" db="EMBL/GenBank/DDBJ databases">
        <authorList>
            <person name="Zeng C."/>
        </authorList>
    </citation>
    <scope>NUCLEOTIDE SEQUENCE</scope>
    <source>
        <strain evidence="5">ZCY20-5</strain>
    </source>
</reference>
<keyword evidence="3" id="KW-0411">Iron-sulfur</keyword>
<evidence type="ECO:0000313" key="6">
    <source>
        <dbReference type="Proteomes" id="UP001300604"/>
    </source>
</evidence>
<dbReference type="PROSITE" id="PS51379">
    <property type="entry name" value="4FE4S_FER_2"/>
    <property type="match status" value="2"/>
</dbReference>
<evidence type="ECO:0000313" key="5">
    <source>
        <dbReference type="EMBL" id="WOC32919.1"/>
    </source>
</evidence>
<evidence type="ECO:0000256" key="3">
    <source>
        <dbReference type="ARBA" id="ARBA00023014"/>
    </source>
</evidence>
<dbReference type="PANTHER" id="PTHR43578">
    <property type="entry name" value="NADH-QUINONE OXIDOREDUCTASE SUBUNIT F"/>
    <property type="match status" value="1"/>
</dbReference>